<dbReference type="PANTHER" id="PTHR30143:SF0">
    <property type="entry name" value="2-KETO-4-PENTENOATE HYDRATASE"/>
    <property type="match status" value="1"/>
</dbReference>
<dbReference type="PANTHER" id="PTHR30143">
    <property type="entry name" value="ACID HYDRATASE"/>
    <property type="match status" value="1"/>
</dbReference>
<evidence type="ECO:0000313" key="5">
    <source>
        <dbReference type="Proteomes" id="UP000035086"/>
    </source>
</evidence>
<evidence type="ECO:0000313" key="3">
    <source>
        <dbReference type="EMBL" id="AJC23356.2"/>
    </source>
</evidence>
<reference evidence="3" key="2">
    <citation type="submission" date="2016-11" db="EMBL/GenBank/DDBJ databases">
        <title>Complete Genome Sequencing of Pandoraea pulmonicola DSM 16583.</title>
        <authorList>
            <person name="Chan K.-G."/>
        </authorList>
    </citation>
    <scope>NUCLEOTIDE SEQUENCE</scope>
    <source>
        <strain evidence="3">DSM 16583</strain>
    </source>
</reference>
<evidence type="ECO:0000256" key="1">
    <source>
        <dbReference type="ARBA" id="ARBA00023239"/>
    </source>
</evidence>
<protein>
    <submittedName>
        <fullName evidence="3">2-keto-4-pentenoate hydratase</fullName>
    </submittedName>
    <submittedName>
        <fullName evidence="4">2-oxopent-4-enoate hydratase</fullName>
        <ecNumber evidence="4">4.2.1.80</ecNumber>
    </submittedName>
</protein>
<dbReference type="InterPro" id="IPR050772">
    <property type="entry name" value="Hydratase-Decarb/MhpD_sf"/>
</dbReference>
<dbReference type="Gene3D" id="3.90.850.10">
    <property type="entry name" value="Fumarylacetoacetase-like, C-terminal domain"/>
    <property type="match status" value="1"/>
</dbReference>
<reference evidence="5" key="1">
    <citation type="submission" date="2014-12" db="EMBL/GenBank/DDBJ databases">
        <title>Complete Genome Sequencing of Pandoraea pulmonicola DSM 16583.</title>
        <authorList>
            <person name="Chan K.-G."/>
        </authorList>
    </citation>
    <scope>NUCLEOTIDE SEQUENCE [LARGE SCALE GENOMIC DNA]</scope>
    <source>
        <strain evidence="5">DSM 16583</strain>
    </source>
</reference>
<name>A0AAJ4ZAP4_PANPU</name>
<dbReference type="GO" id="GO:0005737">
    <property type="term" value="C:cytoplasm"/>
    <property type="evidence" value="ECO:0007669"/>
    <property type="project" value="TreeGrafter"/>
</dbReference>
<keyword evidence="5" id="KW-1185">Reference proteome</keyword>
<organism evidence="4 6">
    <name type="scientific">Pandoraea pulmonicola</name>
    <dbReference type="NCBI Taxonomy" id="93221"/>
    <lineage>
        <taxon>Bacteria</taxon>
        <taxon>Pseudomonadati</taxon>
        <taxon>Pseudomonadota</taxon>
        <taxon>Betaproteobacteria</taxon>
        <taxon>Burkholderiales</taxon>
        <taxon>Burkholderiaceae</taxon>
        <taxon>Pandoraea</taxon>
    </lineage>
</organism>
<dbReference type="EMBL" id="CP010310">
    <property type="protein sequence ID" value="AJC23356.2"/>
    <property type="molecule type" value="Genomic_DNA"/>
</dbReference>
<dbReference type="AlphaFoldDB" id="A0AAJ4ZAP4"/>
<gene>
    <name evidence="4" type="primary">amnF_1</name>
    <name evidence="4" type="ORF">NCTC13159_01303</name>
    <name evidence="3" type="ORF">RO07_14665</name>
</gene>
<dbReference type="SUPFAM" id="SSF56529">
    <property type="entry name" value="FAH"/>
    <property type="match status" value="1"/>
</dbReference>
<evidence type="ECO:0000313" key="6">
    <source>
        <dbReference type="Proteomes" id="UP000254589"/>
    </source>
</evidence>
<dbReference type="InterPro" id="IPR036663">
    <property type="entry name" value="Fumarylacetoacetase_C_sf"/>
</dbReference>
<dbReference type="Pfam" id="PF01557">
    <property type="entry name" value="FAA_hydrolase"/>
    <property type="match status" value="1"/>
</dbReference>
<evidence type="ECO:0000259" key="2">
    <source>
        <dbReference type="Pfam" id="PF01557"/>
    </source>
</evidence>
<proteinExistence type="predicted"/>
<reference evidence="4 6" key="3">
    <citation type="submission" date="2018-06" db="EMBL/GenBank/DDBJ databases">
        <authorList>
            <consortium name="Pathogen Informatics"/>
            <person name="Doyle S."/>
        </authorList>
    </citation>
    <scope>NUCLEOTIDE SEQUENCE [LARGE SCALE GENOMIC DNA]</scope>
    <source>
        <strain evidence="4 6">NCTC13159</strain>
    </source>
</reference>
<dbReference type="Proteomes" id="UP000035086">
    <property type="component" value="Chromosome"/>
</dbReference>
<accession>A0AAJ4ZAP4</accession>
<dbReference type="EMBL" id="UGSJ01000001">
    <property type="protein sequence ID" value="SUA89832.1"/>
    <property type="molecule type" value="Genomic_DNA"/>
</dbReference>
<dbReference type="Proteomes" id="UP000254589">
    <property type="component" value="Unassembled WGS sequence"/>
</dbReference>
<keyword evidence="1 4" id="KW-0456">Lyase</keyword>
<dbReference type="KEGG" id="ppul:RO07_14665"/>
<dbReference type="GO" id="GO:0008684">
    <property type="term" value="F:2-oxopent-4-enoate hydratase activity"/>
    <property type="evidence" value="ECO:0007669"/>
    <property type="project" value="UniProtKB-EC"/>
</dbReference>
<dbReference type="RefSeq" id="WP_052267062.1">
    <property type="nucleotide sequence ID" value="NZ_CP010310.2"/>
</dbReference>
<dbReference type="InterPro" id="IPR011234">
    <property type="entry name" value="Fumarylacetoacetase-like_C"/>
</dbReference>
<sequence length="282" mass="29704">MAANSQATPAGPRDAATQARLHQAADALLEAERSHRFIAPLRDTFAPLTIDDAYAIQRINTERRLAAGRRIVGCKIGLTSVAVQKQLGVDQPDFGMLFDDMGYGDGEPIPASILTQPKIEAEIAFVIGRDLNVENPGQLDVLGAIDYALPALEIVGSRVADWNIRITDTIADNASSSAYVIGNTPRKLSEFDVRMCGMVLERRGEPVSVGAGAACLGSPINAVVWLARTMAAVGTPLKAGDLVLSGALGPMAAVTPGDIFETRINGLGSVRAVFEPASEAAR</sequence>
<evidence type="ECO:0000313" key="4">
    <source>
        <dbReference type="EMBL" id="SUA89832.1"/>
    </source>
</evidence>
<dbReference type="EC" id="4.2.1.80" evidence="4"/>
<feature type="domain" description="Fumarylacetoacetase-like C-terminal" evidence="2">
    <location>
        <begin position="90"/>
        <end position="272"/>
    </location>
</feature>